<dbReference type="EMBL" id="JASNWA010000003">
    <property type="protein sequence ID" value="KAK3178051.1"/>
    <property type="molecule type" value="Genomic_DNA"/>
</dbReference>
<dbReference type="Pfam" id="PF01187">
    <property type="entry name" value="MIF"/>
    <property type="match status" value="1"/>
</dbReference>
<keyword evidence="3" id="KW-0202">Cytokine</keyword>
<evidence type="ECO:0000256" key="10">
    <source>
        <dbReference type="ARBA" id="ARBA00041631"/>
    </source>
</evidence>
<evidence type="ECO:0000256" key="13">
    <source>
        <dbReference type="SAM" id="MobiDB-lite"/>
    </source>
</evidence>
<evidence type="ECO:0000256" key="12">
    <source>
        <dbReference type="ARBA" id="ARBA00042730"/>
    </source>
</evidence>
<feature type="compositionally biased region" description="Polar residues" evidence="13">
    <location>
        <begin position="19"/>
        <end position="30"/>
    </location>
</feature>
<dbReference type="GO" id="GO:0005576">
    <property type="term" value="C:extracellular region"/>
    <property type="evidence" value="ECO:0007669"/>
    <property type="project" value="UniProtKB-SubCell"/>
</dbReference>
<dbReference type="PANTHER" id="PTHR11954:SF6">
    <property type="entry name" value="MACROPHAGE MIGRATION INHIBITORY FACTOR"/>
    <property type="match status" value="1"/>
</dbReference>
<comment type="caution">
    <text evidence="14">The sequence shown here is derived from an EMBL/GenBank/DDBJ whole genome shotgun (WGS) entry which is preliminary data.</text>
</comment>
<dbReference type="EC" id="5.3.3.12" evidence="8"/>
<gene>
    <name evidence="14" type="ORF">OEA41_000183</name>
</gene>
<dbReference type="Gene3D" id="3.30.429.10">
    <property type="entry name" value="Macrophage Migration Inhibitory Factor"/>
    <property type="match status" value="1"/>
</dbReference>
<dbReference type="EC" id="5.3.2.1" evidence="9"/>
<evidence type="ECO:0000256" key="5">
    <source>
        <dbReference type="ARBA" id="ARBA00023235"/>
    </source>
</evidence>
<feature type="region of interest" description="Disordered" evidence="13">
    <location>
        <begin position="1"/>
        <end position="69"/>
    </location>
</feature>
<comment type="catalytic activity">
    <reaction evidence="6">
        <text>3-phenylpyruvate = enol-phenylpyruvate</text>
        <dbReference type="Rhea" id="RHEA:17097"/>
        <dbReference type="ChEBI" id="CHEBI:16815"/>
        <dbReference type="ChEBI" id="CHEBI:18005"/>
        <dbReference type="EC" id="5.3.2.1"/>
    </reaction>
</comment>
<comment type="catalytic activity">
    <reaction evidence="7">
        <text>L-dopachrome = 5,6-dihydroxyindole-2-carboxylate</text>
        <dbReference type="Rhea" id="RHEA:13041"/>
        <dbReference type="ChEBI" id="CHEBI:16875"/>
        <dbReference type="ChEBI" id="CHEBI:57509"/>
        <dbReference type="EC" id="5.3.3.12"/>
    </reaction>
</comment>
<dbReference type="GO" id="GO:0050178">
    <property type="term" value="F:phenylpyruvate tautomerase activity"/>
    <property type="evidence" value="ECO:0007669"/>
    <property type="project" value="UniProtKB-EC"/>
</dbReference>
<sequence>MHSSIRGGNVSPIRGGSVSPISNRATTPTANDFPVPAGQDFTVRKRDKGLVSPSQSSSFSFIDDDEPPVHAITTPHRIESRAPSRKASIDLGQKQSVDGAAGYMCNDMCSIAPETEIRKKRSQFYNEVFAYREPNITPKDRIYKDSIVTVEVKTNVIVRDEYELLEDLSQHLSQRYQRPTSSIFIYLDHSACMLFGGTFDSAYILTITALPYLLQPTTNKRNAALLQAFLADSLGVSPARGVVRFMSLPDEQLAFNGTTVLGQIDNIQRVSDEKEKEQYGPVKVGPTLHKSNSVTQNYRMIPQRKMLVSQSVPLSRVGSPPLLPAMPIEKSPLDRRAEKVQRLGKRKSFSFFNIFGRKDLGCG</sequence>
<keyword evidence="15" id="KW-1185">Reference proteome</keyword>
<comment type="similarity">
    <text evidence="2">Belongs to the MIF family.</text>
</comment>
<feature type="compositionally biased region" description="Low complexity" evidence="13">
    <location>
        <begin position="52"/>
        <end position="61"/>
    </location>
</feature>
<proteinExistence type="inferred from homology"/>
<dbReference type="AlphaFoldDB" id="A0AAD9ZFC9"/>
<keyword evidence="5" id="KW-0413">Isomerase</keyword>
<evidence type="ECO:0000313" key="15">
    <source>
        <dbReference type="Proteomes" id="UP001276659"/>
    </source>
</evidence>
<dbReference type="SUPFAM" id="SSF55331">
    <property type="entry name" value="Tautomerase/MIF"/>
    <property type="match status" value="1"/>
</dbReference>
<evidence type="ECO:0000256" key="9">
    <source>
        <dbReference type="ARBA" id="ARBA00039086"/>
    </source>
</evidence>
<evidence type="ECO:0000256" key="8">
    <source>
        <dbReference type="ARBA" id="ARBA00038932"/>
    </source>
</evidence>
<evidence type="ECO:0000256" key="6">
    <source>
        <dbReference type="ARBA" id="ARBA00036735"/>
    </source>
</evidence>
<accession>A0AAD9ZFC9</accession>
<evidence type="ECO:0000313" key="14">
    <source>
        <dbReference type="EMBL" id="KAK3178051.1"/>
    </source>
</evidence>
<dbReference type="Proteomes" id="UP001276659">
    <property type="component" value="Unassembled WGS sequence"/>
</dbReference>
<dbReference type="InterPro" id="IPR001398">
    <property type="entry name" value="Macrophage_inhib_fac"/>
</dbReference>
<reference evidence="14" key="1">
    <citation type="submission" date="2022-11" db="EMBL/GenBank/DDBJ databases">
        <title>Chromosomal genome sequence assembly and mating type (MAT) locus characterization of the leprose asexual lichenized fungus Lepraria neglecta (Nyl.) Erichsen.</title>
        <authorList>
            <person name="Allen J.L."/>
            <person name="Pfeffer B."/>
        </authorList>
    </citation>
    <scope>NUCLEOTIDE SEQUENCE</scope>
    <source>
        <strain evidence="14">Allen 5258</strain>
    </source>
</reference>
<keyword evidence="4" id="KW-0964">Secreted</keyword>
<evidence type="ECO:0000256" key="4">
    <source>
        <dbReference type="ARBA" id="ARBA00022525"/>
    </source>
</evidence>
<evidence type="ECO:0000256" key="3">
    <source>
        <dbReference type="ARBA" id="ARBA00022514"/>
    </source>
</evidence>
<evidence type="ECO:0000256" key="11">
    <source>
        <dbReference type="ARBA" id="ARBA00041912"/>
    </source>
</evidence>
<dbReference type="GO" id="GO:0004167">
    <property type="term" value="F:dopachrome isomerase activity"/>
    <property type="evidence" value="ECO:0007669"/>
    <property type="project" value="UniProtKB-EC"/>
</dbReference>
<name>A0AAD9ZFC9_9LECA</name>
<protein>
    <recommendedName>
        <fullName evidence="12">L-dopachrome isomerase</fullName>
        <ecNumber evidence="9">5.3.2.1</ecNumber>
        <ecNumber evidence="8">5.3.3.12</ecNumber>
    </recommendedName>
    <alternativeName>
        <fullName evidence="10">L-dopachrome tautomerase</fullName>
    </alternativeName>
    <alternativeName>
        <fullName evidence="11">Phenylpyruvate tautomerase</fullName>
    </alternativeName>
</protein>
<organism evidence="14 15">
    <name type="scientific">Lepraria neglecta</name>
    <dbReference type="NCBI Taxonomy" id="209136"/>
    <lineage>
        <taxon>Eukaryota</taxon>
        <taxon>Fungi</taxon>
        <taxon>Dikarya</taxon>
        <taxon>Ascomycota</taxon>
        <taxon>Pezizomycotina</taxon>
        <taxon>Lecanoromycetes</taxon>
        <taxon>OSLEUM clade</taxon>
        <taxon>Lecanoromycetidae</taxon>
        <taxon>Lecanorales</taxon>
        <taxon>Lecanorineae</taxon>
        <taxon>Stereocaulaceae</taxon>
        <taxon>Lepraria</taxon>
    </lineage>
</organism>
<dbReference type="PANTHER" id="PTHR11954">
    <property type="entry name" value="D-DOPACHROME DECARBOXYLASE"/>
    <property type="match status" value="1"/>
</dbReference>
<evidence type="ECO:0000256" key="2">
    <source>
        <dbReference type="ARBA" id="ARBA00005851"/>
    </source>
</evidence>
<evidence type="ECO:0000256" key="1">
    <source>
        <dbReference type="ARBA" id="ARBA00004613"/>
    </source>
</evidence>
<evidence type="ECO:0000256" key="7">
    <source>
        <dbReference type="ARBA" id="ARBA00036823"/>
    </source>
</evidence>
<dbReference type="InterPro" id="IPR014347">
    <property type="entry name" value="Tautomerase/MIF_sf"/>
</dbReference>
<comment type="subcellular location">
    <subcellularLocation>
        <location evidence="1">Secreted</location>
    </subcellularLocation>
</comment>